<feature type="domain" description="Glycoside hydrolase 123 N-terminal" evidence="2">
    <location>
        <begin position="53"/>
        <end position="194"/>
    </location>
</feature>
<dbReference type="PROSITE" id="PS51257">
    <property type="entry name" value="PROKAR_LIPOPROTEIN"/>
    <property type="match status" value="1"/>
</dbReference>
<dbReference type="Pfam" id="PF13320">
    <property type="entry name" value="GH123_cat"/>
    <property type="match status" value="1"/>
</dbReference>
<name>A0A3B1CFQ8_9ZZZZ</name>
<reference evidence="3" key="1">
    <citation type="submission" date="2018-06" db="EMBL/GenBank/DDBJ databases">
        <authorList>
            <person name="Zhirakovskaya E."/>
        </authorList>
    </citation>
    <scope>NUCLEOTIDE SEQUENCE</scope>
</reference>
<dbReference type="AlphaFoldDB" id="A0A3B1CFQ8"/>
<sequence>MERKRLFNTFIITLTSLLILQSCGDIKKKETPMQLQAFNSMQLIKQENDLVGENIVKIKAAKNEYEPFQIAIVATGKLNNVKVEMSDLKGENGSIERENIVLYREEYVPIRHSSPRVVYSQGLYPDPLLPFKSPVTGKPIEALRVTDGQNGNQYAGAKYSAYPIEIFPGQNRVIWIDVFIPKNTPAGIYTGIFKASADGNIYAEIPVELTVWNFTLPDTASHSTHFGHFGRVASMWGIKTDSKKYREIERRFCDELAKHRINPPIPHYLLPEVNDDGSLNIIPERHEKLKKYIEETHLLDFEVPRARFMSSTSNSNLATPADQSDPETIKKTKRYYQDYYNYLKKNGWEKRAYVYLLDEPNSIKDYNQVINLGKVVKQAVPELNCLVVEQTYKHDPSWPDIDPYVDIWCPLFSFIDRKTIQEKINSGDKVWSYTALVQPPPKYHPEYEKVKDKNPPYWHIDRPTIVYRIPLWINKQYGITGLLYWTTVQWREDPFNEPYIGPYPTRYINGGGMLFYPGKDAGFDGPVTSIRLKNLREGLEDYEYFTILEKKGEHEFIKEILDSISPEWWGYTRDPRVLLKARERMALKIIALEDK</sequence>
<dbReference type="EMBL" id="UOGD01000367">
    <property type="protein sequence ID" value="VAX27052.1"/>
    <property type="molecule type" value="Genomic_DNA"/>
</dbReference>
<organism evidence="3">
    <name type="scientific">hydrothermal vent metagenome</name>
    <dbReference type="NCBI Taxonomy" id="652676"/>
    <lineage>
        <taxon>unclassified sequences</taxon>
        <taxon>metagenomes</taxon>
        <taxon>ecological metagenomes</taxon>
    </lineage>
</organism>
<evidence type="ECO:0000313" key="3">
    <source>
        <dbReference type="EMBL" id="VAX27052.1"/>
    </source>
</evidence>
<protein>
    <submittedName>
        <fullName evidence="3">Uncharacterized protein</fullName>
    </submittedName>
</protein>
<dbReference type="Pfam" id="PF22680">
    <property type="entry name" value="Glyco_hydro_123_N_2"/>
    <property type="match status" value="1"/>
</dbReference>
<dbReference type="InterPro" id="IPR053850">
    <property type="entry name" value="Glyco_hydro_123_N_2"/>
</dbReference>
<feature type="domain" description="Glycoside hydrolase 123 catalytic" evidence="1">
    <location>
        <begin position="305"/>
        <end position="548"/>
    </location>
</feature>
<evidence type="ECO:0000259" key="1">
    <source>
        <dbReference type="Pfam" id="PF13320"/>
    </source>
</evidence>
<dbReference type="InterPro" id="IPR025150">
    <property type="entry name" value="GH123_cat"/>
</dbReference>
<proteinExistence type="predicted"/>
<evidence type="ECO:0000259" key="2">
    <source>
        <dbReference type="Pfam" id="PF22680"/>
    </source>
</evidence>
<gene>
    <name evidence="3" type="ORF">MNBD_IGNAVI01-2942</name>
</gene>
<accession>A0A3B1CFQ8</accession>